<sequence>MAKPRPTQSRRVEREIDEAAELTARIEKEFLNVPYGVRLKVLRNLCVQNGYRMIPLTSSVVSTTPRTLPSEPPKEAGRKKPDQPKALSWTKYPKGIQIDHAMRETAGKLKREEDPKEVEILRAKLAELKLQRDDFKSQLRLRRRPPLSGKTRTTSPISAEIPKDPKGEDEGESKKTGDIPPERWYDLCSSSNGNKGPLPKADNP</sequence>
<name>A0A650FYZ4_9VIRU</name>
<feature type="compositionally biased region" description="Basic and acidic residues" evidence="1">
    <location>
        <begin position="161"/>
        <end position="185"/>
    </location>
</feature>
<organism evidence="2">
    <name type="scientific">Matryoshka RNA virus 1</name>
    <dbReference type="NCBI Taxonomy" id="2683728"/>
    <lineage>
        <taxon>Viruses</taxon>
        <taxon>Riboviria</taxon>
    </lineage>
</organism>
<reference evidence="2" key="1">
    <citation type="journal article" date="2019" name="PLoS Pathog.">
        <title>Novel RNA viruses associated with Plasmodium vivax in human malaria and Leucocytozoon parasites in avian disease.</title>
        <authorList>
            <person name="Charon J."/>
            <person name="Grigg M.J."/>
            <person name="Eden J.-S."/>
            <person name="Piera K.A."/>
            <person name="Rana H."/>
            <person name="William T."/>
            <person name="Rose K."/>
            <person name="Davenport M.P."/>
            <person name="Anstey N.M."/>
            <person name="Holmes E.C."/>
        </authorList>
    </citation>
    <scope>NUCLEOTIDE SEQUENCE</scope>
    <source>
        <strain evidence="2">MaRNAV-1.2</strain>
    </source>
</reference>
<proteinExistence type="predicted"/>
<protein>
    <submittedName>
        <fullName evidence="2">Uncharacterized protein</fullName>
    </submittedName>
</protein>
<feature type="compositionally biased region" description="Basic and acidic residues" evidence="1">
    <location>
        <begin position="72"/>
        <end position="83"/>
    </location>
</feature>
<feature type="region of interest" description="Disordered" evidence="1">
    <location>
        <begin position="61"/>
        <end position="99"/>
    </location>
</feature>
<accession>A0A650FYZ4</accession>
<feature type="region of interest" description="Disordered" evidence="1">
    <location>
        <begin position="137"/>
        <end position="204"/>
    </location>
</feature>
<dbReference type="SMR" id="A0A650FYZ4"/>
<dbReference type="EMBL" id="MN698827">
    <property type="protein sequence ID" value="QGV56798.1"/>
    <property type="molecule type" value="Genomic_RNA"/>
</dbReference>
<evidence type="ECO:0000313" key="2">
    <source>
        <dbReference type="EMBL" id="QGV56798.1"/>
    </source>
</evidence>
<evidence type="ECO:0000256" key="1">
    <source>
        <dbReference type="SAM" id="MobiDB-lite"/>
    </source>
</evidence>